<comment type="caution">
    <text evidence="2">The sequence shown here is derived from an EMBL/GenBank/DDBJ whole genome shotgun (WGS) entry which is preliminary data.</text>
</comment>
<evidence type="ECO:0000256" key="1">
    <source>
        <dbReference type="ARBA" id="ARBA00009981"/>
    </source>
</evidence>
<accession>A0A0F9E6L1</accession>
<proteinExistence type="inferred from homology"/>
<dbReference type="SUPFAM" id="SSF143120">
    <property type="entry name" value="YefM-like"/>
    <property type="match status" value="1"/>
</dbReference>
<dbReference type="EMBL" id="LAZR01026139">
    <property type="protein sequence ID" value="KKL69668.1"/>
    <property type="molecule type" value="Genomic_DNA"/>
</dbReference>
<dbReference type="Pfam" id="PF02604">
    <property type="entry name" value="PhdYeFM_antitox"/>
    <property type="match status" value="1"/>
</dbReference>
<dbReference type="Gene3D" id="3.40.1620.10">
    <property type="entry name" value="YefM-like domain"/>
    <property type="match status" value="1"/>
</dbReference>
<sequence length="84" mass="9485">MTSVPLSQAREQLPDIVNKVAYGNKHIILTRRGKKVAAIVSIEELEFIEALEDRIDLEDARKALKDIKKQGTVSWKKIKSELGI</sequence>
<dbReference type="NCBIfam" id="TIGR01552">
    <property type="entry name" value="phd_fam"/>
    <property type="match status" value="1"/>
</dbReference>
<dbReference type="InterPro" id="IPR036165">
    <property type="entry name" value="YefM-like_sf"/>
</dbReference>
<name>A0A0F9E6L1_9ZZZZ</name>
<dbReference type="PANTHER" id="PTHR33713">
    <property type="entry name" value="ANTITOXIN YAFN-RELATED"/>
    <property type="match status" value="1"/>
</dbReference>
<dbReference type="InterPro" id="IPR006442">
    <property type="entry name" value="Antitoxin_Phd/YefM"/>
</dbReference>
<protein>
    <recommendedName>
        <fullName evidence="3">Antitoxin</fullName>
    </recommendedName>
</protein>
<reference evidence="2" key="1">
    <citation type="journal article" date="2015" name="Nature">
        <title>Complex archaea that bridge the gap between prokaryotes and eukaryotes.</title>
        <authorList>
            <person name="Spang A."/>
            <person name="Saw J.H."/>
            <person name="Jorgensen S.L."/>
            <person name="Zaremba-Niedzwiedzka K."/>
            <person name="Martijn J."/>
            <person name="Lind A.E."/>
            <person name="van Eijk R."/>
            <person name="Schleper C."/>
            <person name="Guy L."/>
            <person name="Ettema T.J."/>
        </authorList>
    </citation>
    <scope>NUCLEOTIDE SEQUENCE</scope>
</reference>
<dbReference type="InterPro" id="IPR051405">
    <property type="entry name" value="phD/YefM_antitoxin"/>
</dbReference>
<dbReference type="PANTHER" id="PTHR33713:SF6">
    <property type="entry name" value="ANTITOXIN YEFM"/>
    <property type="match status" value="1"/>
</dbReference>
<organism evidence="2">
    <name type="scientific">marine sediment metagenome</name>
    <dbReference type="NCBI Taxonomy" id="412755"/>
    <lineage>
        <taxon>unclassified sequences</taxon>
        <taxon>metagenomes</taxon>
        <taxon>ecological metagenomes</taxon>
    </lineage>
</organism>
<gene>
    <name evidence="2" type="ORF">LCGC14_2112590</name>
</gene>
<dbReference type="AlphaFoldDB" id="A0A0F9E6L1"/>
<comment type="similarity">
    <text evidence="1">Belongs to the phD/YefM antitoxin family.</text>
</comment>
<evidence type="ECO:0008006" key="3">
    <source>
        <dbReference type="Google" id="ProtNLM"/>
    </source>
</evidence>
<evidence type="ECO:0000313" key="2">
    <source>
        <dbReference type="EMBL" id="KKL69668.1"/>
    </source>
</evidence>